<feature type="region of interest" description="Disordered" evidence="2">
    <location>
        <begin position="1"/>
        <end position="22"/>
    </location>
</feature>
<reference evidence="4 5" key="1">
    <citation type="journal article" date="2004" name="Nature">
        <title>Genome evolution in yeasts.</title>
        <authorList>
            <consortium name="Genolevures"/>
            <person name="Dujon B."/>
            <person name="Sherman D."/>
            <person name="Fischer G."/>
            <person name="Durrens P."/>
            <person name="Casaregola S."/>
            <person name="Lafontaine I."/>
            <person name="de Montigny J."/>
            <person name="Marck C."/>
            <person name="Neuveglise C."/>
            <person name="Talla E."/>
            <person name="Goffard N."/>
            <person name="Frangeul L."/>
            <person name="Aigle M."/>
            <person name="Anthouard V."/>
            <person name="Babour A."/>
            <person name="Barbe V."/>
            <person name="Barnay S."/>
            <person name="Blanchin S."/>
            <person name="Beckerich J.M."/>
            <person name="Beyne E."/>
            <person name="Bleykasten C."/>
            <person name="Boisrame A."/>
            <person name="Boyer J."/>
            <person name="Cattolico L."/>
            <person name="Confanioleri F."/>
            <person name="de Daruvar A."/>
            <person name="Despons L."/>
            <person name="Fabre E."/>
            <person name="Fairhead C."/>
            <person name="Ferry-Dumazet H."/>
            <person name="Groppi A."/>
            <person name="Hantraye F."/>
            <person name="Hennequin C."/>
            <person name="Jauniaux N."/>
            <person name="Joyet P."/>
            <person name="Kachouri R."/>
            <person name="Kerrest A."/>
            <person name="Koszul R."/>
            <person name="Lemaire M."/>
            <person name="Lesur I."/>
            <person name="Ma L."/>
            <person name="Muller H."/>
            <person name="Nicaud J.M."/>
            <person name="Nikolski M."/>
            <person name="Oztas S."/>
            <person name="Ozier-Kalogeropoulos O."/>
            <person name="Pellenz S."/>
            <person name="Potier S."/>
            <person name="Richard G.F."/>
            <person name="Straub M.L."/>
            <person name="Suleau A."/>
            <person name="Swennene D."/>
            <person name="Tekaia F."/>
            <person name="Wesolowski-Louvel M."/>
            <person name="Westhof E."/>
            <person name="Wirth B."/>
            <person name="Zeniou-Meyer M."/>
            <person name="Zivanovic I."/>
            <person name="Bolotin-Fukuhara M."/>
            <person name="Thierry A."/>
            <person name="Bouchier C."/>
            <person name="Caudron B."/>
            <person name="Scarpelli C."/>
            <person name="Gaillardin C."/>
            <person name="Weissenbach J."/>
            <person name="Wincker P."/>
            <person name="Souciet J.L."/>
        </authorList>
    </citation>
    <scope>NUCLEOTIDE SEQUENCE [LARGE SCALE GENOMIC DNA]</scope>
    <source>
        <strain evidence="5">ATCC 36239 / CBS 767 / BCRC 21394 / JCM 1990 / NBRC 0083 / IGC 2968</strain>
    </source>
</reference>
<protein>
    <submittedName>
        <fullName evidence="4">DEHA2E15466p</fullName>
    </submittedName>
</protein>
<gene>
    <name evidence="4" type="ordered locus">DEHA2E15466g</name>
</gene>
<evidence type="ECO:0000313" key="5">
    <source>
        <dbReference type="Proteomes" id="UP000000599"/>
    </source>
</evidence>
<name>B5RU19_DEBHA</name>
<feature type="region of interest" description="Disordered" evidence="2">
    <location>
        <begin position="680"/>
        <end position="699"/>
    </location>
</feature>
<accession>B5RU19</accession>
<dbReference type="RefSeq" id="XP_002770487.1">
    <property type="nucleotide sequence ID" value="XM_002770441.1"/>
</dbReference>
<dbReference type="OMA" id="APIYNAE"/>
<keyword evidence="5" id="KW-1185">Reference proteome</keyword>
<feature type="region of interest" description="Disordered" evidence="2">
    <location>
        <begin position="69"/>
        <end position="90"/>
    </location>
</feature>
<proteinExistence type="inferred from homology"/>
<dbReference type="VEuPathDB" id="FungiDB:DEHA2E15466g"/>
<evidence type="ECO:0000256" key="1">
    <source>
        <dbReference type="ARBA" id="ARBA00008421"/>
    </source>
</evidence>
<evidence type="ECO:0000259" key="3">
    <source>
        <dbReference type="Pfam" id="PF01285"/>
    </source>
</evidence>
<dbReference type="GO" id="GO:0003700">
    <property type="term" value="F:DNA-binding transcription factor activity"/>
    <property type="evidence" value="ECO:0007669"/>
    <property type="project" value="InterPro"/>
</dbReference>
<organism evidence="4 5">
    <name type="scientific">Debaryomyces hansenii (strain ATCC 36239 / CBS 767 / BCRC 21394 / JCM 1990 / NBRC 0083 / IGC 2968)</name>
    <name type="common">Yeast</name>
    <name type="synonym">Torulaspora hansenii</name>
    <dbReference type="NCBI Taxonomy" id="284592"/>
    <lineage>
        <taxon>Eukaryota</taxon>
        <taxon>Fungi</taxon>
        <taxon>Dikarya</taxon>
        <taxon>Ascomycota</taxon>
        <taxon>Saccharomycotina</taxon>
        <taxon>Pichiomycetes</taxon>
        <taxon>Debaryomycetaceae</taxon>
        <taxon>Debaryomyces</taxon>
    </lineage>
</organism>
<feature type="region of interest" description="Disordered" evidence="2">
    <location>
        <begin position="974"/>
        <end position="1057"/>
    </location>
</feature>
<dbReference type="EMBL" id="CR382137">
    <property type="protein sequence ID" value="CAR65830.1"/>
    <property type="molecule type" value="Genomic_DNA"/>
</dbReference>
<dbReference type="eggNOG" id="KOG3841">
    <property type="taxonomic scope" value="Eukaryota"/>
</dbReference>
<dbReference type="KEGG" id="dha:DEHA2E15466g"/>
<comment type="similarity">
    <text evidence="1">Belongs to the TEC1 family.</text>
</comment>
<dbReference type="InterPro" id="IPR000818">
    <property type="entry name" value="TEA/ATTS_dom"/>
</dbReference>
<dbReference type="Proteomes" id="UP000000599">
    <property type="component" value="Chromosome E"/>
</dbReference>
<feature type="compositionally biased region" description="Basic and acidic residues" evidence="2">
    <location>
        <begin position="1001"/>
        <end position="1010"/>
    </location>
</feature>
<feature type="compositionally biased region" description="Polar residues" evidence="2">
    <location>
        <begin position="684"/>
        <end position="699"/>
    </location>
</feature>
<feature type="compositionally biased region" description="Polar residues" evidence="2">
    <location>
        <begin position="1"/>
        <end position="18"/>
    </location>
</feature>
<dbReference type="InterPro" id="IPR038096">
    <property type="entry name" value="TEA/ATTS_sf"/>
</dbReference>
<dbReference type="Pfam" id="PF01285">
    <property type="entry name" value="TEA"/>
    <property type="match status" value="1"/>
</dbReference>
<sequence>MTNNLHPPQTPRSTSNGARSGVTPSFSFGLGFSPSFQFSSPMNIINSLSPQRFFQVSNNLNKVVGAKNETEHEQHEHEHQDNDRSEDKQATTKKNVFNSFTPPPSSSSTNNKFLDSIALQVSKKHRLKAEENESLNDVSIDVSSLNNGNDSSNNTTDLTSLYADETRATIVTPNTNFKERNLHESQLKAAPKLVPIKPRTDLLTETLDSSTPLSFNASATRARKRRKISHDFTESPSTSIASKIDSLASPGRKLSRTDTSSIGSANAYNDKVWYPEIDEILLSSYLKFKAFKEFQEPNSSILKYSSQNKILSRMLLNKTGVLRTPKQIASRLFRLTKLKRPAKYRKDFNESPILNDELDALMNTPLEDLIDSSKIDSNDSEDIDKELGGILSSSPIFTRGRNENETDFPDFKKHLSSKKCAYTFHPKELSIMFNDKIDHHNSHKFTSFHSTSHTSLTPSKLRNKLNHNINNELNNSLLSKLISNGIPIWLVLNNLNVNGNKAVSPASDLSPFSSTPSNSKTPKIMSLENGSFSSYMKINVTINNDTTPDMLQWKCMAKVYNGERLILKKNEIVNGYLNEHDNTFDLQVPFLKDFWSGYLSFLNDGHDDANDLQNLSVIQIIYEDNRELNEGSSIHGVIVHEFNRDLYSEGTSHLTSIRIENKALGLEEIEEVDDNATEIADSSPYKSSSPIAKQISPSMSKTNQNLKIDISKANNSFVSQGPFTAPIYDASTVHKFNPNVVKQQEQLKLQIQHHQIQQQLLNKMQMQGQIQMPLQPETHSQLQNQPLIQSQEAISTNKNIQCQPTLLPSKSTGNIRQTRNFSQPNFQFDSHNMNMQAKLQAIDTSSFLMQNQNDNESLRSAESYFKTPQLHEHGMVTSTPTKTQPITNTGVPSSQLHTSQGQNPVPVQGQTFNNSIGAIPHQQMMANGYAPFNGFHSENQGQYILQHQYQLQQQQQQQQMYMMYHQMQQQYQGNFATNHAPPPNQKPDQQNRKSKVSNTETNKENVKPKEITFCPILEYDPSKDVNHSQKKTTSKHGIGIHRFPVNTPVSMYKPKKK</sequence>
<feature type="domain" description="TEA" evidence="3">
    <location>
        <begin position="270"/>
        <end position="335"/>
    </location>
</feature>
<dbReference type="OrthoDB" id="10006572at2759"/>
<evidence type="ECO:0000256" key="2">
    <source>
        <dbReference type="SAM" id="MobiDB-lite"/>
    </source>
</evidence>
<dbReference type="Gene3D" id="6.10.20.40">
    <property type="entry name" value="TEA/ATTS domain"/>
    <property type="match status" value="1"/>
</dbReference>
<dbReference type="GeneID" id="8998756"/>
<dbReference type="AlphaFoldDB" id="B5RU19"/>
<dbReference type="InParanoid" id="B5RU19"/>
<dbReference type="HOGENOM" id="CLU_299774_0_0_1"/>
<evidence type="ECO:0000313" key="4">
    <source>
        <dbReference type="EMBL" id="CAR65830.1"/>
    </source>
</evidence>